<dbReference type="GO" id="GO:0000155">
    <property type="term" value="F:phosphorelay sensor kinase activity"/>
    <property type="evidence" value="ECO:0007669"/>
    <property type="project" value="InterPro"/>
</dbReference>
<name>A0A6L9LES4_9BACT</name>
<evidence type="ECO:0000256" key="5">
    <source>
        <dbReference type="ARBA" id="ARBA00022777"/>
    </source>
</evidence>
<dbReference type="InterPro" id="IPR001610">
    <property type="entry name" value="PAC"/>
</dbReference>
<dbReference type="PROSITE" id="PS50109">
    <property type="entry name" value="HIS_KIN"/>
    <property type="match status" value="1"/>
</dbReference>
<evidence type="ECO:0000259" key="7">
    <source>
        <dbReference type="PROSITE" id="PS50109"/>
    </source>
</evidence>
<dbReference type="InterPro" id="IPR003661">
    <property type="entry name" value="HisK_dim/P_dom"/>
</dbReference>
<gene>
    <name evidence="10" type="ORF">GK108_20990</name>
</gene>
<keyword evidence="4" id="KW-0808">Transferase</keyword>
<evidence type="ECO:0000256" key="2">
    <source>
        <dbReference type="ARBA" id="ARBA00012438"/>
    </source>
</evidence>
<dbReference type="Proteomes" id="UP000474175">
    <property type="component" value="Unassembled WGS sequence"/>
</dbReference>
<reference evidence="10 11" key="1">
    <citation type="submission" date="2020-02" db="EMBL/GenBank/DDBJ databases">
        <title>Draft genome sequence of two Spirosoma agri KCTC 52727 and Spirosoma terrae KCTC 52035.</title>
        <authorList>
            <person name="Rojas J."/>
            <person name="Ambika Manirajan B."/>
            <person name="Suarez C."/>
            <person name="Ratering S."/>
            <person name="Schnell S."/>
        </authorList>
    </citation>
    <scope>NUCLEOTIDE SEQUENCE [LARGE SCALE GENOMIC DNA]</scope>
    <source>
        <strain evidence="10 11">KCTC 52035</strain>
    </source>
</reference>
<dbReference type="InterPro" id="IPR005467">
    <property type="entry name" value="His_kinase_dom"/>
</dbReference>
<feature type="coiled-coil region" evidence="6">
    <location>
        <begin position="682"/>
        <end position="709"/>
    </location>
</feature>
<evidence type="ECO:0000313" key="10">
    <source>
        <dbReference type="EMBL" id="NDU97373.1"/>
    </source>
</evidence>
<feature type="domain" description="PAS" evidence="8">
    <location>
        <begin position="426"/>
        <end position="481"/>
    </location>
</feature>
<keyword evidence="5" id="KW-0418">Kinase</keyword>
<dbReference type="FunFam" id="3.30.565.10:FF:000006">
    <property type="entry name" value="Sensor histidine kinase WalK"/>
    <property type="match status" value="1"/>
</dbReference>
<dbReference type="InterPro" id="IPR052162">
    <property type="entry name" value="Sensor_kinase/Photoreceptor"/>
</dbReference>
<dbReference type="NCBIfam" id="TIGR00229">
    <property type="entry name" value="sensory_box"/>
    <property type="match status" value="3"/>
</dbReference>
<dbReference type="PRINTS" id="PR00344">
    <property type="entry name" value="BCTRLSENSOR"/>
</dbReference>
<dbReference type="SUPFAM" id="SSF47384">
    <property type="entry name" value="Homodimeric domain of signal transducing histidine kinase"/>
    <property type="match status" value="1"/>
</dbReference>
<dbReference type="Pfam" id="PF13426">
    <property type="entry name" value="PAS_9"/>
    <property type="match status" value="1"/>
</dbReference>
<proteinExistence type="predicted"/>
<feature type="domain" description="PAC" evidence="9">
    <location>
        <begin position="250"/>
        <end position="303"/>
    </location>
</feature>
<dbReference type="EC" id="2.7.13.3" evidence="2"/>
<evidence type="ECO:0000259" key="9">
    <source>
        <dbReference type="PROSITE" id="PS50113"/>
    </source>
</evidence>
<accession>A0A6L9LES4</accession>
<feature type="domain" description="PAS" evidence="8">
    <location>
        <begin position="174"/>
        <end position="245"/>
    </location>
</feature>
<protein>
    <recommendedName>
        <fullName evidence="2">histidine kinase</fullName>
        <ecNumber evidence="2">2.7.13.3</ecNumber>
    </recommendedName>
</protein>
<dbReference type="SMART" id="SM00387">
    <property type="entry name" value="HATPase_c"/>
    <property type="match status" value="1"/>
</dbReference>
<dbReference type="Pfam" id="PF08447">
    <property type="entry name" value="PAS_3"/>
    <property type="match status" value="3"/>
</dbReference>
<dbReference type="Gene3D" id="3.30.565.10">
    <property type="entry name" value="Histidine kinase-like ATPase, C-terminal domain"/>
    <property type="match status" value="1"/>
</dbReference>
<comment type="catalytic activity">
    <reaction evidence="1">
        <text>ATP + protein L-histidine = ADP + protein N-phospho-L-histidine.</text>
        <dbReference type="EC" id="2.7.13.3"/>
    </reaction>
</comment>
<dbReference type="PANTHER" id="PTHR43304:SF1">
    <property type="entry name" value="PAC DOMAIN-CONTAINING PROTEIN"/>
    <property type="match status" value="1"/>
</dbReference>
<dbReference type="InterPro" id="IPR004358">
    <property type="entry name" value="Sig_transdc_His_kin-like_C"/>
</dbReference>
<feature type="coiled-coil region" evidence="6">
    <location>
        <begin position="544"/>
        <end position="571"/>
    </location>
</feature>
<feature type="domain" description="PAC" evidence="9">
    <location>
        <begin position="377"/>
        <end position="429"/>
    </location>
</feature>
<dbReference type="SMART" id="SM00086">
    <property type="entry name" value="PAC"/>
    <property type="match status" value="4"/>
</dbReference>
<dbReference type="SUPFAM" id="SSF55874">
    <property type="entry name" value="ATPase domain of HSP90 chaperone/DNA topoisomerase II/histidine kinase"/>
    <property type="match status" value="1"/>
</dbReference>
<dbReference type="InterPro" id="IPR013655">
    <property type="entry name" value="PAS_fold_3"/>
</dbReference>
<comment type="caution">
    <text evidence="10">The sequence shown here is derived from an EMBL/GenBank/DDBJ whole genome shotgun (WGS) entry which is preliminary data.</text>
</comment>
<dbReference type="Pfam" id="PF02518">
    <property type="entry name" value="HATPase_c"/>
    <property type="match status" value="1"/>
</dbReference>
<dbReference type="InterPro" id="IPR000014">
    <property type="entry name" value="PAS"/>
</dbReference>
<keyword evidence="3" id="KW-0597">Phosphoprotein</keyword>
<dbReference type="Gene3D" id="1.10.287.130">
    <property type="match status" value="1"/>
</dbReference>
<dbReference type="CDD" id="cd00130">
    <property type="entry name" value="PAS"/>
    <property type="match status" value="4"/>
</dbReference>
<dbReference type="InterPro" id="IPR003594">
    <property type="entry name" value="HATPase_dom"/>
</dbReference>
<feature type="domain" description="PAC" evidence="9">
    <location>
        <begin position="635"/>
        <end position="687"/>
    </location>
</feature>
<evidence type="ECO:0000256" key="1">
    <source>
        <dbReference type="ARBA" id="ARBA00000085"/>
    </source>
</evidence>
<dbReference type="InterPro" id="IPR036097">
    <property type="entry name" value="HisK_dim/P_sf"/>
</dbReference>
<dbReference type="InterPro" id="IPR000700">
    <property type="entry name" value="PAS-assoc_C"/>
</dbReference>
<keyword evidence="6" id="KW-0175">Coiled coil</keyword>
<feature type="domain" description="Histidine kinase" evidence="7">
    <location>
        <begin position="716"/>
        <end position="940"/>
    </location>
</feature>
<dbReference type="RefSeq" id="WP_163952756.1">
    <property type="nucleotide sequence ID" value="NZ_JAAFZH010000011.1"/>
</dbReference>
<dbReference type="EMBL" id="JAAFZH010000011">
    <property type="protein sequence ID" value="NDU97373.1"/>
    <property type="molecule type" value="Genomic_DNA"/>
</dbReference>
<organism evidence="10 11">
    <name type="scientific">Spirosoma terrae</name>
    <dbReference type="NCBI Taxonomy" id="1968276"/>
    <lineage>
        <taxon>Bacteria</taxon>
        <taxon>Pseudomonadati</taxon>
        <taxon>Bacteroidota</taxon>
        <taxon>Cytophagia</taxon>
        <taxon>Cytophagales</taxon>
        <taxon>Cytophagaceae</taxon>
        <taxon>Spirosoma</taxon>
    </lineage>
</organism>
<dbReference type="SMART" id="SM00091">
    <property type="entry name" value="PAS"/>
    <property type="match status" value="4"/>
</dbReference>
<evidence type="ECO:0000256" key="4">
    <source>
        <dbReference type="ARBA" id="ARBA00022679"/>
    </source>
</evidence>
<dbReference type="CDD" id="cd00082">
    <property type="entry name" value="HisKA"/>
    <property type="match status" value="1"/>
</dbReference>
<keyword evidence="11" id="KW-1185">Reference proteome</keyword>
<dbReference type="SMART" id="SM00388">
    <property type="entry name" value="HisKA"/>
    <property type="match status" value="1"/>
</dbReference>
<evidence type="ECO:0000256" key="3">
    <source>
        <dbReference type="ARBA" id="ARBA00022553"/>
    </source>
</evidence>
<sequence length="950" mass="107264">MKPPASTTSTEAFLTHGGEIGQLIRSIDWSKHALGAIHQWPQNLRTTLGITLPAQLPLLVFWSSDFFCFYNHAYKRRFGAHNGNWATIGRSSDTICPEVWAFVKPLVVQVLTNNESKLSEDQRLSIERNGHSEASYWTFSASPIIDEAGQTNGVLVACTETTEKVRADHLLATNQEQFQFALQASELGIWLLDIARNLVHWDSRCQTYFGFAKDDTIAYNDVLAHIHPDDRLRVNNAVQEALNPDYRTRYDIEFRTISVEDQQIRWLRCQGKAYFNDQDVADRFAGTAQDITAQMAARENLQNIENQARLAVESAGAGTFLVDLKTDHVVYSRILAKIFTGNETKNLTRESLKTYILPEDKSKRSKAYQEADKTGKLFYEARVIWDNGSIHWVRVMGTYLYDSQNKPVRFAGIAQDISAEVEADLEQKQLASLVEGSPEYMSIASLDGSLRYINPYGLDLLGLKREDVATKNLSDLFYADDWYAIQHEYLPLAILEKQWQGTQYYRHVKTGERIPVAVKRFVIDDPTSGEPFAIVATGRDLRSELAAQKELEAREADLQKANQNLEMALHAGKLGSYDLEFSTGLMQCTAQCKANFGLPADAIFNFPDLINAILPEDRSIMQQAVEEAVANRSVYNAEYRTTWPDGSIHWIRASGKATYDDSGLSLHMAGITMDITAQRMAQQELERQVQERTQELSNANQELIRTNHELEQFAYIASHDLQEPLRKIQSFASLLPENRYDDDQFDLYLNKVILSAQRMSALIKGVLNYSRLSKIEEAFSMVDLNQVISHVLSDFELLIDEKKAIIRCHDLPAIEGIPLQLNQLFFNLIGNALKFSDNTPAITIHCTLLTATESSVILNYPTQSDHVHISVKDNGIGFDPQYADRVFTIFQRLTNGKSYGGTGIGLALCRKIVTNHQGMIKAESELQKGSTFHVYLPVSQSRTYNKTSLL</sequence>
<dbReference type="SUPFAM" id="SSF55785">
    <property type="entry name" value="PYP-like sensor domain (PAS domain)"/>
    <property type="match status" value="4"/>
</dbReference>
<dbReference type="Pfam" id="PF00512">
    <property type="entry name" value="HisKA"/>
    <property type="match status" value="1"/>
</dbReference>
<dbReference type="InterPro" id="IPR036890">
    <property type="entry name" value="HATPase_C_sf"/>
</dbReference>
<dbReference type="Gene3D" id="2.10.70.100">
    <property type="match status" value="2"/>
</dbReference>
<dbReference type="Gene3D" id="3.30.450.20">
    <property type="entry name" value="PAS domain"/>
    <property type="match status" value="5"/>
</dbReference>
<dbReference type="AlphaFoldDB" id="A0A6L9LES4"/>
<dbReference type="PROSITE" id="PS50113">
    <property type="entry name" value="PAC"/>
    <property type="match status" value="3"/>
</dbReference>
<evidence type="ECO:0000313" key="11">
    <source>
        <dbReference type="Proteomes" id="UP000474175"/>
    </source>
</evidence>
<evidence type="ECO:0000259" key="8">
    <source>
        <dbReference type="PROSITE" id="PS50112"/>
    </source>
</evidence>
<dbReference type="PROSITE" id="PS50112">
    <property type="entry name" value="PAS"/>
    <property type="match status" value="2"/>
</dbReference>
<evidence type="ECO:0000256" key="6">
    <source>
        <dbReference type="SAM" id="Coils"/>
    </source>
</evidence>
<dbReference type="InterPro" id="IPR035965">
    <property type="entry name" value="PAS-like_dom_sf"/>
</dbReference>
<dbReference type="PANTHER" id="PTHR43304">
    <property type="entry name" value="PHYTOCHROME-LIKE PROTEIN CPH1"/>
    <property type="match status" value="1"/>
</dbReference>